<dbReference type="PANTHER" id="PTHR35023:SF1">
    <property type="entry name" value="MG-PROTOPORPHYRIN IX CHELATASE"/>
    <property type="match status" value="1"/>
</dbReference>
<dbReference type="SMART" id="SM00327">
    <property type="entry name" value="VWA"/>
    <property type="match status" value="1"/>
</dbReference>
<keyword evidence="2" id="KW-0547">Nucleotide-binding</keyword>
<sequence length="665" mass="69353">MSTPFPFTAVVGQDDLRLALLLNAVSPAVGGVLVRGEKGTAKSTAVRALSALLPEVDVVAGCRFSCDPAAPDPSCPDGPHEAGNGVQRPARMVELPVGASEDRLVGALDIERALAEGVKAFEPGLLADAHRGILYVDEVNLLHDHLVDLLLDAAAMGASYVEREGVSVRHAARFLLVGTMNPEEGELRPQLLDRFGLTVEVAASREPDQRVEVVRRRLAYDDDPAGFAARWADEEAAVRARIVAARELLPSVRLGDGALRQIAATCAAFEVDGMRADIVMARTATALAAWAGRTEVLAEDVRQAALLALPHRRRRNPFDAPGLDEDKLDETLEEFSGDDDPDPDPDDDGPGGGGQPPSDAGGPQGGDDAGARPEAGDGGAPQASGAGEQSAVRASEPFRTKVLSVPGIGEGAAGRRSRARTEHGRTTGARRPRGTLTKLHLAATVQAAAPHQRARGRSGPGLVVRRDDLRQATREGREGNLVLFVVDASGSMAARQRMSAVKGAVLSLLLDAYQRRDKVGLVTFRGAGADVALPPTSSVDAAAARLESLPTGGRTPLAAGLLKAHDVLRVERLRDPARRALVVVVTDGRATGGPEPVVLAGRAARLFAAEGIASVVVDCESGPVRLGLAGQLAGELGGTAVTLNELRADSIAGLVKEVQGNRRAA</sequence>
<dbReference type="RefSeq" id="WP_189938807.1">
    <property type="nucleotide sequence ID" value="NZ_BMSX01000009.1"/>
</dbReference>
<evidence type="ECO:0000256" key="2">
    <source>
        <dbReference type="ARBA" id="ARBA00022741"/>
    </source>
</evidence>
<dbReference type="GO" id="GO:0005524">
    <property type="term" value="F:ATP binding"/>
    <property type="evidence" value="ECO:0007669"/>
    <property type="project" value="UniProtKB-KW"/>
</dbReference>
<feature type="region of interest" description="Disordered" evidence="5">
    <location>
        <begin position="333"/>
        <end position="434"/>
    </location>
</feature>
<dbReference type="NCBIfam" id="TIGR02442">
    <property type="entry name" value="Cob-chelat-sub"/>
    <property type="match status" value="1"/>
</dbReference>
<feature type="domain" description="VWFA" evidence="6">
    <location>
        <begin position="481"/>
        <end position="658"/>
    </location>
</feature>
<dbReference type="InterPro" id="IPR041702">
    <property type="entry name" value="BchD/ChlD_VWA"/>
</dbReference>
<dbReference type="Pfam" id="PF01078">
    <property type="entry name" value="Mg_chelatase"/>
    <property type="match status" value="1"/>
</dbReference>
<proteinExistence type="inferred from homology"/>
<accession>A0A918CFM8</accession>
<dbReference type="AlphaFoldDB" id="A0A918CFM8"/>
<dbReference type="InterPro" id="IPR003593">
    <property type="entry name" value="AAA+_ATPase"/>
</dbReference>
<evidence type="ECO:0000256" key="3">
    <source>
        <dbReference type="ARBA" id="ARBA00022840"/>
    </source>
</evidence>
<dbReference type="InterPro" id="IPR052989">
    <property type="entry name" value="Mg-chelatase_DI-like"/>
</dbReference>
<dbReference type="Pfam" id="PF13519">
    <property type="entry name" value="VWA_2"/>
    <property type="match status" value="1"/>
</dbReference>
<dbReference type="Gene3D" id="3.40.50.300">
    <property type="entry name" value="P-loop containing nucleotide triphosphate hydrolases"/>
    <property type="match status" value="1"/>
</dbReference>
<dbReference type="InterPro" id="IPR012804">
    <property type="entry name" value="Cob_chelat_sub_put"/>
</dbReference>
<gene>
    <name evidence="7" type="ORF">GCM10010251_42340</name>
</gene>
<evidence type="ECO:0000256" key="1">
    <source>
        <dbReference type="ARBA" id="ARBA00005799"/>
    </source>
</evidence>
<dbReference type="PROSITE" id="PS50234">
    <property type="entry name" value="VWFA"/>
    <property type="match status" value="1"/>
</dbReference>
<dbReference type="CDD" id="cd01451">
    <property type="entry name" value="vWA_Magnesium_chelatase"/>
    <property type="match status" value="1"/>
</dbReference>
<evidence type="ECO:0000313" key="7">
    <source>
        <dbReference type="EMBL" id="GGR21818.1"/>
    </source>
</evidence>
<dbReference type="Gene3D" id="1.10.8.80">
    <property type="entry name" value="Magnesium chelatase subunit I, C-Terminal domain"/>
    <property type="match status" value="1"/>
</dbReference>
<dbReference type="InterPro" id="IPR036465">
    <property type="entry name" value="vWFA_dom_sf"/>
</dbReference>
<dbReference type="InterPro" id="IPR002035">
    <property type="entry name" value="VWF_A"/>
</dbReference>
<reference evidence="7" key="2">
    <citation type="submission" date="2020-09" db="EMBL/GenBank/DDBJ databases">
        <authorList>
            <person name="Sun Q."/>
            <person name="Ohkuma M."/>
        </authorList>
    </citation>
    <scope>NUCLEOTIDE SEQUENCE</scope>
    <source>
        <strain evidence="7">JCM 4346</strain>
    </source>
</reference>
<dbReference type="Pfam" id="PF17863">
    <property type="entry name" value="AAA_lid_2"/>
    <property type="match status" value="1"/>
</dbReference>
<feature type="compositionally biased region" description="Acidic residues" evidence="5">
    <location>
        <begin position="333"/>
        <end position="349"/>
    </location>
</feature>
<protein>
    <recommendedName>
        <fullName evidence="4">Mg-protoporphyrin IX chelatase</fullName>
    </recommendedName>
</protein>
<dbReference type="SMART" id="SM00382">
    <property type="entry name" value="AAA"/>
    <property type="match status" value="1"/>
</dbReference>
<evidence type="ECO:0000256" key="5">
    <source>
        <dbReference type="SAM" id="MobiDB-lite"/>
    </source>
</evidence>
<dbReference type="SUPFAM" id="SSF53300">
    <property type="entry name" value="vWA-like"/>
    <property type="match status" value="1"/>
</dbReference>
<evidence type="ECO:0000313" key="8">
    <source>
        <dbReference type="Proteomes" id="UP000658320"/>
    </source>
</evidence>
<comment type="similarity">
    <text evidence="1">Belongs to the Mg-chelatase subunits D/I family.</text>
</comment>
<dbReference type="Gene3D" id="3.40.50.410">
    <property type="entry name" value="von Willebrand factor, type A domain"/>
    <property type="match status" value="1"/>
</dbReference>
<dbReference type="InterPro" id="IPR027417">
    <property type="entry name" value="P-loop_NTPase"/>
</dbReference>
<keyword evidence="8" id="KW-1185">Reference proteome</keyword>
<evidence type="ECO:0000259" key="6">
    <source>
        <dbReference type="PROSITE" id="PS50234"/>
    </source>
</evidence>
<dbReference type="InterPro" id="IPR041628">
    <property type="entry name" value="ChlI/MoxR_AAA_lid"/>
</dbReference>
<organism evidence="7 8">
    <name type="scientific">Streptomyces aurantiogriseus</name>
    <dbReference type="NCBI Taxonomy" id="66870"/>
    <lineage>
        <taxon>Bacteria</taxon>
        <taxon>Bacillati</taxon>
        <taxon>Actinomycetota</taxon>
        <taxon>Actinomycetes</taxon>
        <taxon>Kitasatosporales</taxon>
        <taxon>Streptomycetaceae</taxon>
        <taxon>Streptomyces</taxon>
    </lineage>
</organism>
<keyword evidence="3" id="KW-0067">ATP-binding</keyword>
<dbReference type="InterPro" id="IPR000523">
    <property type="entry name" value="Mg_chelatse_chII-like_cat_dom"/>
</dbReference>
<dbReference type="Proteomes" id="UP000658320">
    <property type="component" value="Unassembled WGS sequence"/>
</dbReference>
<comment type="caution">
    <text evidence="7">The sequence shown here is derived from an EMBL/GenBank/DDBJ whole genome shotgun (WGS) entry which is preliminary data.</text>
</comment>
<dbReference type="PANTHER" id="PTHR35023">
    <property type="entry name" value="CHELATASE-RELATED"/>
    <property type="match status" value="1"/>
</dbReference>
<reference evidence="7" key="1">
    <citation type="journal article" date="2014" name="Int. J. Syst. Evol. Microbiol.">
        <title>Complete genome sequence of Corynebacterium casei LMG S-19264T (=DSM 44701T), isolated from a smear-ripened cheese.</title>
        <authorList>
            <consortium name="US DOE Joint Genome Institute (JGI-PGF)"/>
            <person name="Walter F."/>
            <person name="Albersmeier A."/>
            <person name="Kalinowski J."/>
            <person name="Ruckert C."/>
        </authorList>
    </citation>
    <scope>NUCLEOTIDE SEQUENCE</scope>
    <source>
        <strain evidence="7">JCM 4346</strain>
    </source>
</reference>
<dbReference type="SUPFAM" id="SSF52540">
    <property type="entry name" value="P-loop containing nucleoside triphosphate hydrolases"/>
    <property type="match status" value="1"/>
</dbReference>
<dbReference type="EMBL" id="BMSX01000009">
    <property type="protein sequence ID" value="GGR21818.1"/>
    <property type="molecule type" value="Genomic_DNA"/>
</dbReference>
<evidence type="ECO:0000256" key="4">
    <source>
        <dbReference type="ARBA" id="ARBA00030759"/>
    </source>
</evidence>
<name>A0A918CFM8_9ACTN</name>